<evidence type="ECO:0000256" key="3">
    <source>
        <dbReference type="ARBA" id="ARBA00022553"/>
    </source>
</evidence>
<dbReference type="PROSITE" id="PS50109">
    <property type="entry name" value="HIS_KIN"/>
    <property type="match status" value="1"/>
</dbReference>
<keyword evidence="9" id="KW-0808">Transferase</keyword>
<evidence type="ECO:0000259" key="6">
    <source>
        <dbReference type="PROSITE" id="PS50110"/>
    </source>
</evidence>
<evidence type="ECO:0000256" key="4">
    <source>
        <dbReference type="PROSITE-ProRule" id="PRU00169"/>
    </source>
</evidence>
<dbReference type="PRINTS" id="PR00344">
    <property type="entry name" value="BCTRLSENSOR"/>
</dbReference>
<dbReference type="Gene3D" id="3.30.450.20">
    <property type="entry name" value="PAS domain"/>
    <property type="match status" value="3"/>
</dbReference>
<gene>
    <name evidence="9" type="ORF">CCC_00370</name>
</gene>
<organism evidence="9 10">
    <name type="scientific">Paramagnetospirillum magnetotacticum MS-1</name>
    <dbReference type="NCBI Taxonomy" id="272627"/>
    <lineage>
        <taxon>Bacteria</taxon>
        <taxon>Pseudomonadati</taxon>
        <taxon>Pseudomonadota</taxon>
        <taxon>Alphaproteobacteria</taxon>
        <taxon>Rhodospirillales</taxon>
        <taxon>Magnetospirillaceae</taxon>
        <taxon>Paramagnetospirillum</taxon>
    </lineage>
</organism>
<evidence type="ECO:0000259" key="5">
    <source>
        <dbReference type="PROSITE" id="PS50109"/>
    </source>
</evidence>
<dbReference type="FunFam" id="1.10.287.130:FF:000037">
    <property type="entry name" value="Hybrid sensor histidine kinase/response regulator"/>
    <property type="match status" value="1"/>
</dbReference>
<dbReference type="Pfam" id="PF00072">
    <property type="entry name" value="Response_reg"/>
    <property type="match status" value="1"/>
</dbReference>
<dbReference type="CDD" id="cd00082">
    <property type="entry name" value="HisKA"/>
    <property type="match status" value="1"/>
</dbReference>
<dbReference type="InterPro" id="IPR001789">
    <property type="entry name" value="Sig_transdc_resp-reg_receiver"/>
</dbReference>
<protein>
    <recommendedName>
        <fullName evidence="2">histidine kinase</fullName>
        <ecNumber evidence="2">2.7.13.3</ecNumber>
    </recommendedName>
</protein>
<feature type="domain" description="PAS" evidence="7">
    <location>
        <begin position="293"/>
        <end position="363"/>
    </location>
</feature>
<proteinExistence type="predicted"/>
<dbReference type="PANTHER" id="PTHR43065">
    <property type="entry name" value="SENSOR HISTIDINE KINASE"/>
    <property type="match status" value="1"/>
</dbReference>
<dbReference type="GO" id="GO:0000155">
    <property type="term" value="F:phosphorelay sensor kinase activity"/>
    <property type="evidence" value="ECO:0007669"/>
    <property type="project" value="InterPro"/>
</dbReference>
<dbReference type="InterPro" id="IPR004358">
    <property type="entry name" value="Sig_transdc_His_kin-like_C"/>
</dbReference>
<dbReference type="Gene3D" id="1.10.287.130">
    <property type="match status" value="1"/>
</dbReference>
<keyword evidence="10" id="KW-1185">Reference proteome</keyword>
<feature type="domain" description="PAC" evidence="8">
    <location>
        <begin position="241"/>
        <end position="292"/>
    </location>
</feature>
<dbReference type="Gene3D" id="3.40.50.2300">
    <property type="match status" value="1"/>
</dbReference>
<dbReference type="InterPro" id="IPR036097">
    <property type="entry name" value="HisK_dim/P_sf"/>
</dbReference>
<dbReference type="SUPFAM" id="SSF55785">
    <property type="entry name" value="PYP-like sensor domain (PAS domain)"/>
    <property type="match status" value="3"/>
</dbReference>
<dbReference type="Gene3D" id="3.30.565.10">
    <property type="entry name" value="Histidine kinase-like ATPase, C-terminal domain"/>
    <property type="match status" value="1"/>
</dbReference>
<dbReference type="OrthoDB" id="9796100at2"/>
<dbReference type="Proteomes" id="UP000031971">
    <property type="component" value="Unassembled WGS sequence"/>
</dbReference>
<dbReference type="InterPro" id="IPR036890">
    <property type="entry name" value="HATPase_C_sf"/>
</dbReference>
<dbReference type="InterPro" id="IPR000014">
    <property type="entry name" value="PAS"/>
</dbReference>
<keyword evidence="9" id="KW-0418">Kinase</keyword>
<dbReference type="EMBL" id="JXSL01000030">
    <property type="protein sequence ID" value="KIL97309.1"/>
    <property type="molecule type" value="Genomic_DNA"/>
</dbReference>
<feature type="domain" description="Response regulatory" evidence="6">
    <location>
        <begin position="678"/>
        <end position="793"/>
    </location>
</feature>
<dbReference type="SUPFAM" id="SSF47384">
    <property type="entry name" value="Homodimeric domain of signal transducing histidine kinase"/>
    <property type="match status" value="1"/>
</dbReference>
<dbReference type="InterPro" id="IPR003594">
    <property type="entry name" value="HATPase_dom"/>
</dbReference>
<dbReference type="RefSeq" id="WP_041041905.1">
    <property type="nucleotide sequence ID" value="NZ_JXSL01000030.1"/>
</dbReference>
<dbReference type="SMART" id="SM00388">
    <property type="entry name" value="HisKA"/>
    <property type="match status" value="1"/>
</dbReference>
<comment type="caution">
    <text evidence="9">The sequence shown here is derived from an EMBL/GenBank/DDBJ whole genome shotgun (WGS) entry which is preliminary data.</text>
</comment>
<comment type="catalytic activity">
    <reaction evidence="1">
        <text>ATP + protein L-histidine = ADP + protein N-phospho-L-histidine.</text>
        <dbReference type="EC" id="2.7.13.3"/>
    </reaction>
</comment>
<dbReference type="SUPFAM" id="SSF55874">
    <property type="entry name" value="ATPase domain of HSP90 chaperone/DNA topoisomerase II/histidine kinase"/>
    <property type="match status" value="1"/>
</dbReference>
<feature type="modified residue" description="4-aspartylphosphate" evidence="4">
    <location>
        <position position="728"/>
    </location>
</feature>
<dbReference type="PROSITE" id="PS50112">
    <property type="entry name" value="PAS"/>
    <property type="match status" value="2"/>
</dbReference>
<evidence type="ECO:0000313" key="9">
    <source>
        <dbReference type="EMBL" id="KIL97309.1"/>
    </source>
</evidence>
<dbReference type="InterPro" id="IPR005467">
    <property type="entry name" value="His_kinase_dom"/>
</dbReference>
<evidence type="ECO:0000256" key="1">
    <source>
        <dbReference type="ARBA" id="ARBA00000085"/>
    </source>
</evidence>
<dbReference type="CDD" id="cd00130">
    <property type="entry name" value="PAS"/>
    <property type="match status" value="2"/>
</dbReference>
<evidence type="ECO:0000313" key="10">
    <source>
        <dbReference type="Proteomes" id="UP000031971"/>
    </source>
</evidence>
<dbReference type="NCBIfam" id="TIGR00229">
    <property type="entry name" value="sensory_box"/>
    <property type="match status" value="2"/>
</dbReference>
<reference evidence="9 10" key="1">
    <citation type="submission" date="2015-01" db="EMBL/GenBank/DDBJ databases">
        <title>Genome Sequence of Magnetospirillum magnetotacticum Strain MS-1.</title>
        <authorList>
            <person name="Marinov G.K."/>
            <person name="Smalley M.D."/>
            <person name="DeSalvo G."/>
        </authorList>
    </citation>
    <scope>NUCLEOTIDE SEQUENCE [LARGE SCALE GENOMIC DNA]</scope>
    <source>
        <strain evidence="9 10">MS-1</strain>
    </source>
</reference>
<evidence type="ECO:0000259" key="8">
    <source>
        <dbReference type="PROSITE" id="PS50113"/>
    </source>
</evidence>
<dbReference type="InterPro" id="IPR035965">
    <property type="entry name" value="PAS-like_dom_sf"/>
</dbReference>
<dbReference type="PANTHER" id="PTHR43065:SF42">
    <property type="entry name" value="TWO-COMPONENT SENSOR PPRA"/>
    <property type="match status" value="1"/>
</dbReference>
<dbReference type="InterPro" id="IPR013656">
    <property type="entry name" value="PAS_4"/>
</dbReference>
<dbReference type="Pfam" id="PF08448">
    <property type="entry name" value="PAS_4"/>
    <property type="match status" value="2"/>
</dbReference>
<keyword evidence="3 4" id="KW-0597">Phosphoprotein</keyword>
<dbReference type="SUPFAM" id="SSF52172">
    <property type="entry name" value="CheY-like"/>
    <property type="match status" value="1"/>
</dbReference>
<dbReference type="SMART" id="SM00448">
    <property type="entry name" value="REC"/>
    <property type="match status" value="1"/>
</dbReference>
<dbReference type="PROSITE" id="PS50110">
    <property type="entry name" value="RESPONSE_REGULATORY"/>
    <property type="match status" value="1"/>
</dbReference>
<sequence length="796" mass="85035">MNLRTDAIASPLVLCLAASVAGTAVLGVAEAGWPAIAAAALVAALSGGKLLLGARRPAGDAAILAGALDSESRAVLVVASIGAELYRNQAARRLLGPASDPLAPLKSLAADDDRALAEMERLDAAASVGAPRRTEVSLVSAGGGREWFTLEVRPAGTPQAVAWIAEDVSARRAIEETLRRENELLSDFVDLLPVGCYSADADGTVRYVNQRLAEWLGKSGDEIVGHNLADVFGIVPNPEEERAELRLRGRSGEVFQALVAHSVFDEGGEMFTRSVVVRDLVPEQQWEKALRAAERRFRWLFDDAPVGIALVDLDGGVGACNLALQAMLGIDRDDMIGRPVIDVVAEENRAAASEQLGKVIAGSTPGTHLEVRLKGRRNLIAQLFVSPSHEDGEISGLVIHFIDATEQRNLEMQFAQSQKMQAMGQLAGGVAHDFNNLLTAMIGFCDLLLQRHGAGDPSFADIMQVKQNANRAASLVRQLLAFSRRQALQPRLLNVTDALAELSNLLRRLLGETIELRMVHGRALGLVRVDPGQFDQVIINLAVNARDAMPGGGALTIRTNTVHVDQPVQRGPELMPAGDYVQIEVADTGTGIGKENLARIFEPFFSTKEVGAGTGLGLSTVYGIVRQTDGFIFVESEPGQGTIFSIYLPRIDADPAAETKRAPVQSEAVGTDLTGSGTILLVEDEDAVRLFGARALRNKGYTVIEARSGEQAMEVLNGGEPIEVLISDVVMPGMDGVTLARFVRMERPAIKVILISGYSEDVARDGIDPDAGIHFLPKPFSLKQLAGAVKQVMDEG</sequence>
<dbReference type="STRING" id="272627.CCC_00370"/>
<dbReference type="Pfam" id="PF02518">
    <property type="entry name" value="HATPase_c"/>
    <property type="match status" value="1"/>
</dbReference>
<dbReference type="SMART" id="SM00387">
    <property type="entry name" value="HATPase_c"/>
    <property type="match status" value="1"/>
</dbReference>
<evidence type="ECO:0000259" key="7">
    <source>
        <dbReference type="PROSITE" id="PS50112"/>
    </source>
</evidence>
<dbReference type="InterPro" id="IPR011006">
    <property type="entry name" value="CheY-like_superfamily"/>
</dbReference>
<dbReference type="EC" id="2.7.13.3" evidence="2"/>
<evidence type="ECO:0000256" key="2">
    <source>
        <dbReference type="ARBA" id="ARBA00012438"/>
    </source>
</evidence>
<feature type="domain" description="PAS" evidence="7">
    <location>
        <begin position="181"/>
        <end position="232"/>
    </location>
</feature>
<dbReference type="InterPro" id="IPR000700">
    <property type="entry name" value="PAS-assoc_C"/>
</dbReference>
<dbReference type="SMART" id="SM00091">
    <property type="entry name" value="PAS"/>
    <property type="match status" value="3"/>
</dbReference>
<dbReference type="AlphaFoldDB" id="A0A0C2YC30"/>
<dbReference type="InterPro" id="IPR003661">
    <property type="entry name" value="HisK_dim/P_dom"/>
</dbReference>
<dbReference type="Pfam" id="PF00512">
    <property type="entry name" value="HisKA"/>
    <property type="match status" value="1"/>
</dbReference>
<dbReference type="PROSITE" id="PS50113">
    <property type="entry name" value="PAC"/>
    <property type="match status" value="1"/>
</dbReference>
<name>A0A0C2YC30_PARME</name>
<feature type="domain" description="Histidine kinase" evidence="5">
    <location>
        <begin position="429"/>
        <end position="652"/>
    </location>
</feature>
<accession>A0A0C2YC30</accession>